<protein>
    <submittedName>
        <fullName evidence="2">Uncharacterized protein</fullName>
    </submittedName>
</protein>
<comment type="caution">
    <text evidence="2">The sequence shown here is derived from an EMBL/GenBank/DDBJ whole genome shotgun (WGS) entry which is preliminary data.</text>
</comment>
<dbReference type="EMBL" id="BMJG01000014">
    <property type="protein sequence ID" value="GGC46474.1"/>
    <property type="molecule type" value="Genomic_DNA"/>
</dbReference>
<feature type="region of interest" description="Disordered" evidence="1">
    <location>
        <begin position="82"/>
        <end position="101"/>
    </location>
</feature>
<gene>
    <name evidence="2" type="ORF">GCM10010974_30940</name>
</gene>
<evidence type="ECO:0000313" key="3">
    <source>
        <dbReference type="Proteomes" id="UP000632322"/>
    </source>
</evidence>
<sequence>MVGGEVDDEGVGARLFEFGGDPSGLTVWEREDDDIVAGEHLGGGLLDHEVRISGKMGLMSAELLACSGMSAHRGDVQVGVSAQQPEDLSPGVSGGTGDGNRKIVHMYNHTRQLIYMQEAS</sequence>
<name>A0ABQ1MTK0_9MICO</name>
<evidence type="ECO:0000256" key="1">
    <source>
        <dbReference type="SAM" id="MobiDB-lite"/>
    </source>
</evidence>
<proteinExistence type="predicted"/>
<evidence type="ECO:0000313" key="2">
    <source>
        <dbReference type="EMBL" id="GGC46474.1"/>
    </source>
</evidence>
<reference evidence="3" key="1">
    <citation type="journal article" date="2019" name="Int. J. Syst. Evol. Microbiol.">
        <title>The Global Catalogue of Microorganisms (GCM) 10K type strain sequencing project: providing services to taxonomists for standard genome sequencing and annotation.</title>
        <authorList>
            <consortium name="The Broad Institute Genomics Platform"/>
            <consortium name="The Broad Institute Genome Sequencing Center for Infectious Disease"/>
            <person name="Wu L."/>
            <person name="Ma J."/>
        </authorList>
    </citation>
    <scope>NUCLEOTIDE SEQUENCE [LARGE SCALE GENOMIC DNA]</scope>
    <source>
        <strain evidence="3">CGMCC 1.15472</strain>
    </source>
</reference>
<organism evidence="2 3">
    <name type="scientific">Brevibacterium sediminis</name>
    <dbReference type="NCBI Taxonomy" id="1857024"/>
    <lineage>
        <taxon>Bacteria</taxon>
        <taxon>Bacillati</taxon>
        <taxon>Actinomycetota</taxon>
        <taxon>Actinomycetes</taxon>
        <taxon>Micrococcales</taxon>
        <taxon>Brevibacteriaceae</taxon>
        <taxon>Brevibacterium</taxon>
    </lineage>
</organism>
<keyword evidence="3" id="KW-1185">Reference proteome</keyword>
<accession>A0ABQ1MTK0</accession>
<dbReference type="Proteomes" id="UP000632322">
    <property type="component" value="Unassembled WGS sequence"/>
</dbReference>